<dbReference type="Proteomes" id="UP001163046">
    <property type="component" value="Unassembled WGS sequence"/>
</dbReference>
<dbReference type="EC" id="1.14.17.1" evidence="2"/>
<dbReference type="Pfam" id="PF03351">
    <property type="entry name" value="DOMON"/>
    <property type="match status" value="1"/>
</dbReference>
<keyword evidence="2" id="KW-0503">Monooxygenase</keyword>
<dbReference type="AlphaFoldDB" id="A0A9W9Z390"/>
<comment type="caution">
    <text evidence="2">The sequence shown here is derived from an EMBL/GenBank/DDBJ whole genome shotgun (WGS) entry which is preliminary data.</text>
</comment>
<dbReference type="GO" id="GO:0030667">
    <property type="term" value="C:secretory granule membrane"/>
    <property type="evidence" value="ECO:0007669"/>
    <property type="project" value="TreeGrafter"/>
</dbReference>
<dbReference type="OrthoDB" id="5946536at2759"/>
<proteinExistence type="predicted"/>
<dbReference type="InterPro" id="IPR045266">
    <property type="entry name" value="DOH_DOMON"/>
</dbReference>
<dbReference type="EMBL" id="MU826827">
    <property type="protein sequence ID" value="KAJ7374553.1"/>
    <property type="molecule type" value="Genomic_DNA"/>
</dbReference>
<evidence type="ECO:0000259" key="1">
    <source>
        <dbReference type="Pfam" id="PF03351"/>
    </source>
</evidence>
<accession>A0A9W9Z390</accession>
<dbReference type="GO" id="GO:0006589">
    <property type="term" value="P:octopamine biosynthetic process"/>
    <property type="evidence" value="ECO:0007669"/>
    <property type="project" value="TreeGrafter"/>
</dbReference>
<dbReference type="CDD" id="cd09631">
    <property type="entry name" value="DOMON_DOH"/>
    <property type="match status" value="1"/>
</dbReference>
<dbReference type="InterPro" id="IPR000945">
    <property type="entry name" value="DBH-like"/>
</dbReference>
<dbReference type="GO" id="GO:0005615">
    <property type="term" value="C:extracellular space"/>
    <property type="evidence" value="ECO:0007669"/>
    <property type="project" value="TreeGrafter"/>
</dbReference>
<dbReference type="PANTHER" id="PTHR10157:SF23">
    <property type="entry name" value="MOXD1 HOMOLOG 1"/>
    <property type="match status" value="1"/>
</dbReference>
<gene>
    <name evidence="2" type="primary">MOXD1_4</name>
    <name evidence="2" type="ORF">OS493_004891</name>
</gene>
<sequence>MQLIEGIVKTMETLTYVLLICMHLTKSSADLRASGHSFFASLDQDENVKLYWNDRHGTGHVRPQIDSQQDYELISLEEDSGKTIMKFKRKLETCDPQDNKIQEGTTKLIYAFHTDDPSSENDIPQHDPKSKGARSTYLLNSVENVPKLPDDTKTFNFTNNKRVLSTNELYTRIVCLSFQSYRKDTTLFRSIL</sequence>
<dbReference type="GO" id="GO:0004500">
    <property type="term" value="F:dopamine beta-monooxygenase activity"/>
    <property type="evidence" value="ECO:0007669"/>
    <property type="project" value="UniProtKB-EC"/>
</dbReference>
<dbReference type="GO" id="GO:0042420">
    <property type="term" value="P:dopamine catabolic process"/>
    <property type="evidence" value="ECO:0007669"/>
    <property type="project" value="TreeGrafter"/>
</dbReference>
<dbReference type="GO" id="GO:0042421">
    <property type="term" value="P:norepinephrine biosynthetic process"/>
    <property type="evidence" value="ECO:0007669"/>
    <property type="project" value="TreeGrafter"/>
</dbReference>
<evidence type="ECO:0000313" key="3">
    <source>
        <dbReference type="Proteomes" id="UP001163046"/>
    </source>
</evidence>
<keyword evidence="3" id="KW-1185">Reference proteome</keyword>
<keyword evidence="2" id="KW-0560">Oxidoreductase</keyword>
<organism evidence="2 3">
    <name type="scientific">Desmophyllum pertusum</name>
    <dbReference type="NCBI Taxonomy" id="174260"/>
    <lineage>
        <taxon>Eukaryota</taxon>
        <taxon>Metazoa</taxon>
        <taxon>Cnidaria</taxon>
        <taxon>Anthozoa</taxon>
        <taxon>Hexacorallia</taxon>
        <taxon>Scleractinia</taxon>
        <taxon>Caryophylliina</taxon>
        <taxon>Caryophylliidae</taxon>
        <taxon>Desmophyllum</taxon>
    </lineage>
</organism>
<feature type="domain" description="DOMON" evidence="1">
    <location>
        <begin position="47"/>
        <end position="113"/>
    </location>
</feature>
<reference evidence="2" key="1">
    <citation type="submission" date="2023-01" db="EMBL/GenBank/DDBJ databases">
        <title>Genome assembly of the deep-sea coral Lophelia pertusa.</title>
        <authorList>
            <person name="Herrera S."/>
            <person name="Cordes E."/>
        </authorList>
    </citation>
    <scope>NUCLEOTIDE SEQUENCE</scope>
    <source>
        <strain evidence="2">USNM1676648</strain>
        <tissue evidence="2">Polyp</tissue>
    </source>
</reference>
<protein>
    <submittedName>
        <fullName evidence="2">DBH-like monooxygenase protein 1</fullName>
        <ecNumber evidence="2">1.14.17.1</ecNumber>
    </submittedName>
</protein>
<dbReference type="PANTHER" id="PTHR10157">
    <property type="entry name" value="DOPAMINE BETA HYDROXYLASE RELATED"/>
    <property type="match status" value="1"/>
</dbReference>
<dbReference type="InterPro" id="IPR005018">
    <property type="entry name" value="DOMON_domain"/>
</dbReference>
<name>A0A9W9Z390_9CNID</name>
<evidence type="ECO:0000313" key="2">
    <source>
        <dbReference type="EMBL" id="KAJ7374553.1"/>
    </source>
</evidence>